<dbReference type="InterPro" id="IPR053863">
    <property type="entry name" value="Glyoxy/Ble-like_N"/>
</dbReference>
<name>A0A2S7T5J8_9FLAO</name>
<dbReference type="EMBL" id="MQVX01000001">
    <property type="protein sequence ID" value="PQJ15193.1"/>
    <property type="molecule type" value="Genomic_DNA"/>
</dbReference>
<sequence>MNFSMPWFEIPVADIERAAKFYATLFQQEFKIMEAMGMKTAFLPIDHQKEGSGGSLTQGEAYQPGSGGTIIYLQVSNSLEEALGRVKDAGGQTLLPAIKIPDGYMAHFEDSEGNRMGLYSKDA</sequence>
<keyword evidence="3" id="KW-1185">Reference proteome</keyword>
<dbReference type="PROSITE" id="PS51819">
    <property type="entry name" value="VOC"/>
    <property type="match status" value="1"/>
</dbReference>
<dbReference type="PANTHER" id="PTHR33993">
    <property type="entry name" value="GLYOXALASE-RELATED"/>
    <property type="match status" value="1"/>
</dbReference>
<organism evidence="2 3">
    <name type="scientific">Aureicoccus marinus</name>
    <dbReference type="NCBI Taxonomy" id="754435"/>
    <lineage>
        <taxon>Bacteria</taxon>
        <taxon>Pseudomonadati</taxon>
        <taxon>Bacteroidota</taxon>
        <taxon>Flavobacteriia</taxon>
        <taxon>Flavobacteriales</taxon>
        <taxon>Flavobacteriaceae</taxon>
        <taxon>Aureicoccus</taxon>
    </lineage>
</organism>
<dbReference type="AlphaFoldDB" id="A0A2S7T5J8"/>
<accession>A0A2S7T5J8</accession>
<proteinExistence type="predicted"/>
<dbReference type="InterPro" id="IPR037523">
    <property type="entry name" value="VOC_core"/>
</dbReference>
<dbReference type="Pfam" id="PF22677">
    <property type="entry name" value="Ble-like_N"/>
    <property type="match status" value="1"/>
</dbReference>
<protein>
    <recommendedName>
        <fullName evidence="1">VOC domain-containing protein</fullName>
    </recommendedName>
</protein>
<reference evidence="3" key="1">
    <citation type="submission" date="2016-11" db="EMBL/GenBank/DDBJ databases">
        <title>Trade-off between light-utilization and light-protection in marine flavobacteria.</title>
        <authorList>
            <person name="Kumagai Y."/>
            <person name="Yoshizawa S."/>
            <person name="Kogure K."/>
        </authorList>
    </citation>
    <scope>NUCLEOTIDE SEQUENCE [LARGE SCALE GENOMIC DNA]</scope>
    <source>
        <strain evidence="3">SG-18</strain>
    </source>
</reference>
<dbReference type="InterPro" id="IPR029068">
    <property type="entry name" value="Glyas_Bleomycin-R_OHBP_Dase"/>
</dbReference>
<dbReference type="Gene3D" id="3.10.180.10">
    <property type="entry name" value="2,3-Dihydroxybiphenyl 1,2-Dioxygenase, domain 1"/>
    <property type="match status" value="1"/>
</dbReference>
<dbReference type="OrthoDB" id="9804235at2"/>
<dbReference type="Proteomes" id="UP000239366">
    <property type="component" value="Unassembled WGS sequence"/>
</dbReference>
<dbReference type="RefSeq" id="WP_105000846.1">
    <property type="nucleotide sequence ID" value="NZ_MQVX01000001.1"/>
</dbReference>
<feature type="domain" description="VOC" evidence="1">
    <location>
        <begin position="4"/>
        <end position="121"/>
    </location>
</feature>
<dbReference type="InterPro" id="IPR052164">
    <property type="entry name" value="Anthracycline_SecMetBiosynth"/>
</dbReference>
<evidence type="ECO:0000313" key="3">
    <source>
        <dbReference type="Proteomes" id="UP000239366"/>
    </source>
</evidence>
<dbReference type="SUPFAM" id="SSF54593">
    <property type="entry name" value="Glyoxalase/Bleomycin resistance protein/Dihydroxybiphenyl dioxygenase"/>
    <property type="match status" value="1"/>
</dbReference>
<comment type="caution">
    <text evidence="2">The sequence shown here is derived from an EMBL/GenBank/DDBJ whole genome shotgun (WGS) entry which is preliminary data.</text>
</comment>
<dbReference type="CDD" id="cd07247">
    <property type="entry name" value="SgaA_N_like"/>
    <property type="match status" value="1"/>
</dbReference>
<evidence type="ECO:0000259" key="1">
    <source>
        <dbReference type="PROSITE" id="PS51819"/>
    </source>
</evidence>
<evidence type="ECO:0000313" key="2">
    <source>
        <dbReference type="EMBL" id="PQJ15193.1"/>
    </source>
</evidence>
<dbReference type="PANTHER" id="PTHR33993:SF2">
    <property type="entry name" value="VOC DOMAIN-CONTAINING PROTEIN"/>
    <property type="match status" value="1"/>
</dbReference>
<gene>
    <name evidence="2" type="ORF">BST99_05125</name>
</gene>